<reference evidence="2" key="2">
    <citation type="submission" date="2023-05" db="EMBL/GenBank/DDBJ databases">
        <authorList>
            <person name="Schelkunov M.I."/>
        </authorList>
    </citation>
    <scope>NUCLEOTIDE SEQUENCE</scope>
    <source>
        <strain evidence="2">Hsosn_3</strain>
        <tissue evidence="2">Leaf</tissue>
    </source>
</reference>
<dbReference type="PANTHER" id="PTHR11697:SF230">
    <property type="entry name" value="ZINC FINGER, MYM DOMAIN CONTAINING 1"/>
    <property type="match status" value="1"/>
</dbReference>
<proteinExistence type="predicted"/>
<keyword evidence="3" id="KW-1185">Reference proteome</keyword>
<dbReference type="AlphaFoldDB" id="A0AAD8IRP0"/>
<accession>A0AAD8IRP0</accession>
<evidence type="ECO:0000259" key="1">
    <source>
        <dbReference type="Pfam" id="PF05699"/>
    </source>
</evidence>
<evidence type="ECO:0000313" key="2">
    <source>
        <dbReference type="EMBL" id="KAK1389879.1"/>
    </source>
</evidence>
<comment type="caution">
    <text evidence="2">The sequence shown here is derived from an EMBL/GenBank/DDBJ whole genome shotgun (WGS) entry which is preliminary data.</text>
</comment>
<feature type="domain" description="HAT C-terminal dimerisation" evidence="1">
    <location>
        <begin position="305"/>
        <end position="361"/>
    </location>
</feature>
<dbReference type="SUPFAM" id="SSF53098">
    <property type="entry name" value="Ribonuclease H-like"/>
    <property type="match status" value="1"/>
</dbReference>
<name>A0AAD8IRP0_9APIA</name>
<gene>
    <name evidence="2" type="ORF">POM88_018057</name>
</gene>
<dbReference type="EMBL" id="JAUIZM010000004">
    <property type="protein sequence ID" value="KAK1389879.1"/>
    <property type="molecule type" value="Genomic_DNA"/>
</dbReference>
<evidence type="ECO:0000313" key="3">
    <source>
        <dbReference type="Proteomes" id="UP001237642"/>
    </source>
</evidence>
<dbReference type="Pfam" id="PF05699">
    <property type="entry name" value="Dimer_Tnp_hAT"/>
    <property type="match status" value="1"/>
</dbReference>
<dbReference type="GO" id="GO:0046983">
    <property type="term" value="F:protein dimerization activity"/>
    <property type="evidence" value="ECO:0007669"/>
    <property type="project" value="InterPro"/>
</dbReference>
<dbReference type="InterPro" id="IPR012337">
    <property type="entry name" value="RNaseH-like_sf"/>
</dbReference>
<dbReference type="PANTHER" id="PTHR11697">
    <property type="entry name" value="GENERAL TRANSCRIPTION FACTOR 2-RELATED ZINC FINGER PROTEIN"/>
    <property type="match status" value="1"/>
</dbReference>
<protein>
    <submittedName>
        <fullName evidence="2">Zinc finger MYM-type protein 1-like</fullName>
    </submittedName>
</protein>
<dbReference type="Proteomes" id="UP001237642">
    <property type="component" value="Unassembled WGS sequence"/>
</dbReference>
<sequence length="386" mass="44134">MLANVVNIVSGSSKRLSELQIAHGIEVDHSVASRERETGRGLNQIGNLQRAGSTRWSSHFNSVCSLIDKYGSIIIVLENINNCSTNSSAQRGEARGTIKALKSFKFLFVLYLMHKIMGITDLLCRALQSKSIDILNAMDLVATTKELLQSLRDDGFDVLLHYVISVCEKNGITVPDMSARYMDEFRSVRQSDDISVEHHYHYDVFNSAIDFQLEELQYRFNDHVVELLRLSSSLEPKNNFGLFDKEHICTLATTFYPADFSQQDMYHLQLQLDHYKIDVVKHAKFQSLSTLSELCVQLVDTGKAEHYNLIYRLICLVLTLPVSTATTKRGFSAMKLLKTELRNKMGDEYLRDSILINVEREFAEDIDIDEVIDEFYAQKNRRVQLK</sequence>
<reference evidence="2" key="1">
    <citation type="submission" date="2023-02" db="EMBL/GenBank/DDBJ databases">
        <title>Genome of toxic invasive species Heracleum sosnowskyi carries increased number of genes despite the absence of recent whole-genome duplications.</title>
        <authorList>
            <person name="Schelkunov M."/>
            <person name="Shtratnikova V."/>
            <person name="Makarenko M."/>
            <person name="Klepikova A."/>
            <person name="Omelchenko D."/>
            <person name="Novikova G."/>
            <person name="Obukhova E."/>
            <person name="Bogdanov V."/>
            <person name="Penin A."/>
            <person name="Logacheva M."/>
        </authorList>
    </citation>
    <scope>NUCLEOTIDE SEQUENCE</scope>
    <source>
        <strain evidence="2">Hsosn_3</strain>
        <tissue evidence="2">Leaf</tissue>
    </source>
</reference>
<organism evidence="2 3">
    <name type="scientific">Heracleum sosnowskyi</name>
    <dbReference type="NCBI Taxonomy" id="360622"/>
    <lineage>
        <taxon>Eukaryota</taxon>
        <taxon>Viridiplantae</taxon>
        <taxon>Streptophyta</taxon>
        <taxon>Embryophyta</taxon>
        <taxon>Tracheophyta</taxon>
        <taxon>Spermatophyta</taxon>
        <taxon>Magnoliopsida</taxon>
        <taxon>eudicotyledons</taxon>
        <taxon>Gunneridae</taxon>
        <taxon>Pentapetalae</taxon>
        <taxon>asterids</taxon>
        <taxon>campanulids</taxon>
        <taxon>Apiales</taxon>
        <taxon>Apiaceae</taxon>
        <taxon>Apioideae</taxon>
        <taxon>apioid superclade</taxon>
        <taxon>Tordylieae</taxon>
        <taxon>Tordyliinae</taxon>
        <taxon>Heracleum</taxon>
    </lineage>
</organism>
<dbReference type="InterPro" id="IPR008906">
    <property type="entry name" value="HATC_C_dom"/>
</dbReference>
<dbReference type="InterPro" id="IPR055298">
    <property type="entry name" value="AtLOH3-like"/>
</dbReference>